<accession>A0AAN4ZQ05</accession>
<protein>
    <submittedName>
        <fullName evidence="1">Uncharacterized protein</fullName>
    </submittedName>
</protein>
<comment type="caution">
    <text evidence="1">The sequence shown here is derived from an EMBL/GenBank/DDBJ whole genome shotgun (WGS) entry which is preliminary data.</text>
</comment>
<dbReference type="AlphaFoldDB" id="A0AAN4ZQ05"/>
<dbReference type="Proteomes" id="UP001328107">
    <property type="component" value="Unassembled WGS sequence"/>
</dbReference>
<evidence type="ECO:0000313" key="1">
    <source>
        <dbReference type="EMBL" id="GMR43914.1"/>
    </source>
</evidence>
<proteinExistence type="predicted"/>
<sequence length="94" mass="10700">LAYMRRERALAMGLDPNKNDPLRYVVYGLSESLETMIKSLMTRSSGDAGQQSVDTLSIEEWTKQAVAFGSNVGNYSDQIIETDGYNRKRRHHLF</sequence>
<feature type="non-terminal residue" evidence="1">
    <location>
        <position position="1"/>
    </location>
</feature>
<reference evidence="2" key="1">
    <citation type="submission" date="2022-10" db="EMBL/GenBank/DDBJ databases">
        <title>Genome assembly of Pristionchus species.</title>
        <authorList>
            <person name="Yoshida K."/>
            <person name="Sommer R.J."/>
        </authorList>
    </citation>
    <scope>NUCLEOTIDE SEQUENCE [LARGE SCALE GENOMIC DNA]</scope>
    <source>
        <strain evidence="2">RS5460</strain>
    </source>
</reference>
<keyword evidence="2" id="KW-1185">Reference proteome</keyword>
<feature type="non-terminal residue" evidence="1">
    <location>
        <position position="94"/>
    </location>
</feature>
<organism evidence="1 2">
    <name type="scientific">Pristionchus mayeri</name>
    <dbReference type="NCBI Taxonomy" id="1317129"/>
    <lineage>
        <taxon>Eukaryota</taxon>
        <taxon>Metazoa</taxon>
        <taxon>Ecdysozoa</taxon>
        <taxon>Nematoda</taxon>
        <taxon>Chromadorea</taxon>
        <taxon>Rhabditida</taxon>
        <taxon>Rhabditina</taxon>
        <taxon>Diplogasteromorpha</taxon>
        <taxon>Diplogasteroidea</taxon>
        <taxon>Neodiplogasteridae</taxon>
        <taxon>Pristionchus</taxon>
    </lineage>
</organism>
<name>A0AAN4ZQ05_9BILA</name>
<gene>
    <name evidence="1" type="ORF">PMAYCL1PPCAC_14109</name>
</gene>
<evidence type="ECO:0000313" key="2">
    <source>
        <dbReference type="Proteomes" id="UP001328107"/>
    </source>
</evidence>
<dbReference type="EMBL" id="BTRK01000003">
    <property type="protein sequence ID" value="GMR43914.1"/>
    <property type="molecule type" value="Genomic_DNA"/>
</dbReference>